<feature type="region of interest" description="Disordered" evidence="1">
    <location>
        <begin position="464"/>
        <end position="562"/>
    </location>
</feature>
<evidence type="ECO:0000256" key="1">
    <source>
        <dbReference type="SAM" id="MobiDB-lite"/>
    </source>
</evidence>
<dbReference type="OrthoDB" id="2448880at2759"/>
<sequence length="846" mass="93072">MTILDRVRGPTGRSRISGSSASASTPVSISHSSSHQPSSVSLANSLRSSSKNVNSTINTPSTSNNISHSKNTLNSTSSTRASSVSAGALTEHGTHNRKYGSGISSNNKHACKATARIGKELYHEDGDIIGHRKEELRYSHHNGSAQSSSLTRYDAIVAERIAVQKRSEDESNTSRSSTDADTNFKTGIKLIQQAYEDKYQALLDEVSTWKWISEEQSVQMTVMATELAQVEKKYVTLQKEMAQLETFRKAIVSMVDQHSGATLTQLERSILETIEADAENGDLGYNAVANGDTSSFILDDNTEHLPRLTKEDQFIMGQKASNVPSAISSTFKSSSLMAASRPRASTESVVKRPSTMLHSRTTKYSTSSPLRQNRDTTAYHSGATTHPDNSSSDHKYITKQNLVDGLRSKRNTISTTSRRQHPGIASFSANTSRRHSGASPPSLLTKTALSSSRVTTTALASLSSISSSASSPPQTSSSTAASSIGGSINVRTARQKPQRREHSLDIRTSVAQVTNPLGDTPLLSTVQSERHQGISEGSLVLQSKLDTTDPSQVDTKQRSITSDPEKMFMRDLSPAAIELFRQQEEQQKLEIEADYASKKAVHVHIRYDSRQTDDEGYRRSASRSTSDRSDHLHYQRRYSGSGQITGHESSSKLQKSNFHATTTIHEDNSRRTDGIDANAFTTLYKEIRDSMDSTSFGMFARVVTAFNEGDKTTEETLEEVSRVVKDCSLNQRFQDLIYQAVAEKESQMANESTNLAMEANRTIDIDKSLLLDDEDVITEEEEGEEDVKNGLLADEIVNILRENDVVLQECRQHNLSKPEERIHLGETKILDVTKSLEGSDSNISNK</sequence>
<feature type="compositionally biased region" description="Polar residues" evidence="1">
    <location>
        <begin position="509"/>
        <end position="527"/>
    </location>
</feature>
<feature type="compositionally biased region" description="Polar residues" evidence="1">
    <location>
        <begin position="338"/>
        <end position="348"/>
    </location>
</feature>
<dbReference type="GeneID" id="33566856"/>
<gene>
    <name evidence="2" type="ORF">BCR41DRAFT_358244</name>
</gene>
<feature type="compositionally biased region" description="Polar residues" evidence="1">
    <location>
        <begin position="540"/>
        <end position="562"/>
    </location>
</feature>
<feature type="region of interest" description="Disordered" evidence="1">
    <location>
        <begin position="1"/>
        <end position="108"/>
    </location>
</feature>
<protein>
    <submittedName>
        <fullName evidence="2">Uncharacterized protein</fullName>
    </submittedName>
</protein>
<feature type="region of interest" description="Disordered" evidence="1">
    <location>
        <begin position="338"/>
        <end position="443"/>
    </location>
</feature>
<name>A0A1Y2GFT6_9FUNG</name>
<feature type="compositionally biased region" description="Low complexity" evidence="1">
    <location>
        <begin position="464"/>
        <end position="483"/>
    </location>
</feature>
<dbReference type="InParanoid" id="A0A1Y2GFT6"/>
<dbReference type="Proteomes" id="UP000193648">
    <property type="component" value="Unassembled WGS sequence"/>
</dbReference>
<feature type="region of interest" description="Disordered" evidence="1">
    <location>
        <begin position="610"/>
        <end position="633"/>
    </location>
</feature>
<evidence type="ECO:0000313" key="3">
    <source>
        <dbReference type="Proteomes" id="UP000193648"/>
    </source>
</evidence>
<accession>A0A1Y2GFT6</accession>
<dbReference type="EMBL" id="MCFF01000033">
    <property type="protein sequence ID" value="ORZ09662.1"/>
    <property type="molecule type" value="Genomic_DNA"/>
</dbReference>
<dbReference type="RefSeq" id="XP_021878932.1">
    <property type="nucleotide sequence ID" value="XM_022025012.1"/>
</dbReference>
<organism evidence="2 3">
    <name type="scientific">Lobosporangium transversale</name>
    <dbReference type="NCBI Taxonomy" id="64571"/>
    <lineage>
        <taxon>Eukaryota</taxon>
        <taxon>Fungi</taxon>
        <taxon>Fungi incertae sedis</taxon>
        <taxon>Mucoromycota</taxon>
        <taxon>Mortierellomycotina</taxon>
        <taxon>Mortierellomycetes</taxon>
        <taxon>Mortierellales</taxon>
        <taxon>Mortierellaceae</taxon>
        <taxon>Lobosporangium</taxon>
    </lineage>
</organism>
<proteinExistence type="predicted"/>
<reference evidence="2 3" key="1">
    <citation type="submission" date="2016-07" db="EMBL/GenBank/DDBJ databases">
        <title>Pervasive Adenine N6-methylation of Active Genes in Fungi.</title>
        <authorList>
            <consortium name="DOE Joint Genome Institute"/>
            <person name="Mondo S.J."/>
            <person name="Dannebaum R.O."/>
            <person name="Kuo R.C."/>
            <person name="Labutti K."/>
            <person name="Haridas S."/>
            <person name="Kuo A."/>
            <person name="Salamov A."/>
            <person name="Ahrendt S.R."/>
            <person name="Lipzen A."/>
            <person name="Sullivan W."/>
            <person name="Andreopoulos W.B."/>
            <person name="Clum A."/>
            <person name="Lindquist E."/>
            <person name="Daum C."/>
            <person name="Ramamoorthy G.K."/>
            <person name="Gryganskyi A."/>
            <person name="Culley D."/>
            <person name="Magnuson J.K."/>
            <person name="James T.Y."/>
            <person name="O'Malley M.A."/>
            <person name="Stajich J.E."/>
            <person name="Spatafora J.W."/>
            <person name="Visel A."/>
            <person name="Grigoriev I.V."/>
        </authorList>
    </citation>
    <scope>NUCLEOTIDE SEQUENCE [LARGE SCALE GENOMIC DNA]</scope>
    <source>
        <strain evidence="2 3">NRRL 3116</strain>
    </source>
</reference>
<feature type="compositionally biased region" description="Polar residues" evidence="1">
    <location>
        <begin position="356"/>
        <end position="390"/>
    </location>
</feature>
<comment type="caution">
    <text evidence="2">The sequence shown here is derived from an EMBL/GenBank/DDBJ whole genome shotgun (WGS) entry which is preliminary data.</text>
</comment>
<feature type="compositionally biased region" description="Low complexity" evidence="1">
    <location>
        <begin position="11"/>
        <end position="86"/>
    </location>
</feature>
<evidence type="ECO:0000313" key="2">
    <source>
        <dbReference type="EMBL" id="ORZ09662.1"/>
    </source>
</evidence>
<dbReference type="AlphaFoldDB" id="A0A1Y2GFT6"/>
<keyword evidence="3" id="KW-1185">Reference proteome</keyword>